<evidence type="ECO:0000313" key="10">
    <source>
        <dbReference type="Proteomes" id="UP001652504"/>
    </source>
</evidence>
<evidence type="ECO:0000256" key="3">
    <source>
        <dbReference type="ARBA" id="ARBA00022763"/>
    </source>
</evidence>
<protein>
    <recommendedName>
        <fullName evidence="8">Abasic site processing protein</fullName>
        <ecNumber evidence="8">3.4.-.-</ecNumber>
    </recommendedName>
</protein>
<name>A0ABT3ABT8_9ALTE</name>
<evidence type="ECO:0000256" key="2">
    <source>
        <dbReference type="ARBA" id="ARBA00022670"/>
    </source>
</evidence>
<accession>A0ABT3ABT8</accession>
<reference evidence="9 10" key="1">
    <citation type="submission" date="2022-10" db="EMBL/GenBank/DDBJ databases">
        <title>Aestuariibacter sp. AA17 isolated from Montipora capitata coral fragment.</title>
        <authorList>
            <person name="Emsley S.A."/>
            <person name="Pfannmuller K.M."/>
            <person name="Loughran R.M."/>
            <person name="Shlafstein M."/>
            <person name="Papke E."/>
            <person name="Saw J.H."/>
            <person name="Ushijima B."/>
            <person name="Videau P."/>
        </authorList>
    </citation>
    <scope>NUCLEOTIDE SEQUENCE [LARGE SCALE GENOMIC DNA]</scope>
    <source>
        <strain evidence="9 10">AA17</strain>
    </source>
</reference>
<dbReference type="Proteomes" id="UP001652504">
    <property type="component" value="Unassembled WGS sequence"/>
</dbReference>
<keyword evidence="2 8" id="KW-0645">Protease</keyword>
<dbReference type="SUPFAM" id="SSF143081">
    <property type="entry name" value="BB1717-like"/>
    <property type="match status" value="1"/>
</dbReference>
<keyword evidence="7" id="KW-0456">Lyase</keyword>
<comment type="similarity">
    <text evidence="1 8">Belongs to the SOS response-associated peptidase family.</text>
</comment>
<comment type="caution">
    <text evidence="9">The sequence shown here is derived from an EMBL/GenBank/DDBJ whole genome shotgun (WGS) entry which is preliminary data.</text>
</comment>
<keyword evidence="3" id="KW-0227">DNA damage</keyword>
<keyword evidence="10" id="KW-1185">Reference proteome</keyword>
<keyword evidence="5" id="KW-0190">Covalent protein-DNA linkage</keyword>
<dbReference type="EC" id="3.4.-.-" evidence="8"/>
<dbReference type="InterPro" id="IPR036590">
    <property type="entry name" value="SRAP-like"/>
</dbReference>
<evidence type="ECO:0000256" key="4">
    <source>
        <dbReference type="ARBA" id="ARBA00022801"/>
    </source>
</evidence>
<proteinExistence type="inferred from homology"/>
<dbReference type="Gene3D" id="3.90.1680.10">
    <property type="entry name" value="SOS response associated peptidase-like"/>
    <property type="match status" value="1"/>
</dbReference>
<dbReference type="PANTHER" id="PTHR13604">
    <property type="entry name" value="DC12-RELATED"/>
    <property type="match status" value="1"/>
</dbReference>
<dbReference type="InterPro" id="IPR003738">
    <property type="entry name" value="SRAP"/>
</dbReference>
<sequence length="223" mass="25000">MCGRYANHVGAMHGWSDILDSWPQQLELGFNVSPSMMIPVFTPSGGQAMRWGVIPPWLDRPSSQYATFNARLSSVAEKPTFRRAWRQGQRCLIPAIGYFEWKPVGNVKQPYFVRPKDNAPLVFGGIFETGSTGKYASCAILTRPAQGGLATLHHAMPVFINRASAESWLEADVTQAESIAWQDYDESCYFYPVSQRVNRASERGAELIEEITREVPTQTGFDF</sequence>
<gene>
    <name evidence="9" type="ORF">OE749_13595</name>
</gene>
<evidence type="ECO:0000256" key="1">
    <source>
        <dbReference type="ARBA" id="ARBA00008136"/>
    </source>
</evidence>
<keyword evidence="6" id="KW-0238">DNA-binding</keyword>
<dbReference type="Pfam" id="PF02586">
    <property type="entry name" value="SRAP"/>
    <property type="match status" value="1"/>
</dbReference>
<evidence type="ECO:0000256" key="8">
    <source>
        <dbReference type="RuleBase" id="RU364100"/>
    </source>
</evidence>
<evidence type="ECO:0000256" key="5">
    <source>
        <dbReference type="ARBA" id="ARBA00023124"/>
    </source>
</evidence>
<evidence type="ECO:0000313" key="9">
    <source>
        <dbReference type="EMBL" id="MCV2885727.1"/>
    </source>
</evidence>
<dbReference type="RefSeq" id="WP_263713015.1">
    <property type="nucleotide sequence ID" value="NZ_JAOWKX010000007.1"/>
</dbReference>
<evidence type="ECO:0000256" key="6">
    <source>
        <dbReference type="ARBA" id="ARBA00023125"/>
    </source>
</evidence>
<organism evidence="9 10">
    <name type="scientific">Fluctibacter corallii</name>
    <dbReference type="NCBI Taxonomy" id="2984329"/>
    <lineage>
        <taxon>Bacteria</taxon>
        <taxon>Pseudomonadati</taxon>
        <taxon>Pseudomonadota</taxon>
        <taxon>Gammaproteobacteria</taxon>
        <taxon>Alteromonadales</taxon>
        <taxon>Alteromonadaceae</taxon>
        <taxon>Fluctibacter</taxon>
    </lineage>
</organism>
<keyword evidence="4 8" id="KW-0378">Hydrolase</keyword>
<dbReference type="PANTHER" id="PTHR13604:SF0">
    <property type="entry name" value="ABASIC SITE PROCESSING PROTEIN HMCES"/>
    <property type="match status" value="1"/>
</dbReference>
<evidence type="ECO:0000256" key="7">
    <source>
        <dbReference type="ARBA" id="ARBA00023239"/>
    </source>
</evidence>
<dbReference type="EMBL" id="JAOWKX010000007">
    <property type="protein sequence ID" value="MCV2885727.1"/>
    <property type="molecule type" value="Genomic_DNA"/>
</dbReference>